<keyword evidence="25" id="KW-1185">Reference proteome</keyword>
<evidence type="ECO:0000256" key="13">
    <source>
        <dbReference type="ARBA" id="ARBA00022842"/>
    </source>
</evidence>
<evidence type="ECO:0000256" key="20">
    <source>
        <dbReference type="ARBA" id="ARBA00033239"/>
    </source>
</evidence>
<dbReference type="Gene3D" id="3.40.50.1000">
    <property type="entry name" value="HAD superfamily/HAD-like"/>
    <property type="match status" value="1"/>
</dbReference>
<dbReference type="Gene3D" id="3.40.1110.10">
    <property type="entry name" value="Calcium-transporting ATPase, cytoplasmic domain N"/>
    <property type="match status" value="2"/>
</dbReference>
<dbReference type="FunFam" id="3.30.70.100:FF:000005">
    <property type="entry name" value="Copper-exporting P-type ATPase A"/>
    <property type="match status" value="2"/>
</dbReference>
<comment type="catalytic activity">
    <reaction evidence="21">
        <text>Cu(+)(in) + ATP + H2O = Cu(+)(out) + ADP + phosphate + H(+)</text>
        <dbReference type="Rhea" id="RHEA:25792"/>
        <dbReference type="ChEBI" id="CHEBI:15377"/>
        <dbReference type="ChEBI" id="CHEBI:15378"/>
        <dbReference type="ChEBI" id="CHEBI:30616"/>
        <dbReference type="ChEBI" id="CHEBI:43474"/>
        <dbReference type="ChEBI" id="CHEBI:49552"/>
        <dbReference type="ChEBI" id="CHEBI:456216"/>
        <dbReference type="EC" id="7.2.2.8"/>
    </reaction>
</comment>
<keyword evidence="12 22" id="KW-0067">ATP-binding</keyword>
<feature type="transmembrane region" description="Helical" evidence="22">
    <location>
        <begin position="293"/>
        <end position="313"/>
    </location>
</feature>
<feature type="transmembrane region" description="Helical" evidence="22">
    <location>
        <begin position="212"/>
        <end position="234"/>
    </location>
</feature>
<feature type="transmembrane region" description="Helical" evidence="22">
    <location>
        <begin position="850"/>
        <end position="869"/>
    </location>
</feature>
<dbReference type="SUPFAM" id="SSF81653">
    <property type="entry name" value="Calcium ATPase, transduction domain A"/>
    <property type="match status" value="1"/>
</dbReference>
<feature type="domain" description="HMA" evidence="23">
    <location>
        <begin position="99"/>
        <end position="165"/>
    </location>
</feature>
<dbReference type="EC" id="7.2.2.8" evidence="3"/>
<keyword evidence="9" id="KW-0677">Repeat</keyword>
<evidence type="ECO:0000313" key="25">
    <source>
        <dbReference type="Proteomes" id="UP000003178"/>
    </source>
</evidence>
<keyword evidence="11" id="KW-0187">Copper transport</keyword>
<dbReference type="InterPro" id="IPR027256">
    <property type="entry name" value="P-typ_ATPase_IB"/>
</dbReference>
<feature type="transmembrane region" description="Helical" evidence="22">
    <location>
        <begin position="477"/>
        <end position="498"/>
    </location>
</feature>
<keyword evidence="6 22" id="KW-1003">Cell membrane</keyword>
<evidence type="ECO:0000256" key="11">
    <source>
        <dbReference type="ARBA" id="ARBA00022796"/>
    </source>
</evidence>
<comment type="similarity">
    <text evidence="2 22">Belongs to the cation transport ATPase (P-type) (TC 3.A.3) family. Type IB subfamily.</text>
</comment>
<dbReference type="SUPFAM" id="SSF56784">
    <property type="entry name" value="HAD-like"/>
    <property type="match status" value="1"/>
</dbReference>
<proteinExistence type="inferred from homology"/>
<dbReference type="FunFam" id="3.40.50.1000:FF:000020">
    <property type="entry name" value="Probable cation-transporting P-type ATPase"/>
    <property type="match status" value="1"/>
</dbReference>
<evidence type="ECO:0000256" key="2">
    <source>
        <dbReference type="ARBA" id="ARBA00006024"/>
    </source>
</evidence>
<dbReference type="GO" id="GO:0043682">
    <property type="term" value="F:P-type divalent copper transporter activity"/>
    <property type="evidence" value="ECO:0007669"/>
    <property type="project" value="TreeGrafter"/>
</dbReference>
<evidence type="ECO:0000256" key="21">
    <source>
        <dbReference type="ARBA" id="ARBA00049289"/>
    </source>
</evidence>
<comment type="caution">
    <text evidence="24">The sequence shown here is derived from an EMBL/GenBank/DDBJ whole genome shotgun (WGS) entry which is preliminary data.</text>
</comment>
<dbReference type="PANTHER" id="PTHR43520">
    <property type="entry name" value="ATP7, ISOFORM B"/>
    <property type="match status" value="1"/>
</dbReference>
<evidence type="ECO:0000256" key="6">
    <source>
        <dbReference type="ARBA" id="ARBA00022475"/>
    </source>
</evidence>
<dbReference type="InterPro" id="IPR023298">
    <property type="entry name" value="ATPase_P-typ_TM_dom_sf"/>
</dbReference>
<evidence type="ECO:0000256" key="8">
    <source>
        <dbReference type="ARBA" id="ARBA00022723"/>
    </source>
</evidence>
<dbReference type="HOGENOM" id="CLU_001771_0_3_9"/>
<evidence type="ECO:0000256" key="10">
    <source>
        <dbReference type="ARBA" id="ARBA00022741"/>
    </source>
</evidence>
<evidence type="ECO:0000256" key="1">
    <source>
        <dbReference type="ARBA" id="ARBA00004651"/>
    </source>
</evidence>
<dbReference type="InterPro" id="IPR018303">
    <property type="entry name" value="ATPase_P-typ_P_site"/>
</dbReference>
<dbReference type="GO" id="GO:0005524">
    <property type="term" value="F:ATP binding"/>
    <property type="evidence" value="ECO:0007669"/>
    <property type="project" value="UniProtKB-UniRule"/>
</dbReference>
<evidence type="ECO:0000256" key="4">
    <source>
        <dbReference type="ARBA" id="ARBA00015102"/>
    </source>
</evidence>
<feature type="transmembrane region" description="Helical" evidence="22">
    <location>
        <begin position="254"/>
        <end position="272"/>
    </location>
</feature>
<dbReference type="SFLD" id="SFLDF00027">
    <property type="entry name" value="p-type_atpase"/>
    <property type="match status" value="1"/>
</dbReference>
<dbReference type="NCBIfam" id="TIGR01525">
    <property type="entry name" value="ATPase-IB_hvy"/>
    <property type="match status" value="1"/>
</dbReference>
<sequence length="876" mass="94439">MNYFRKGRDSMSIREITFRIDGMHCAACAMGAEKAIKKLDGVEEASVNIATEKAFVKYDTDKVGIEDFANVVKSKGFTPIIDKKELEKVEEVGEISNLKEITFRIDGMHCAACAMGSEKALKKLEGVEEANVNIATEKAFVKYNPELVGIEDFANAVKSKGFTPIIDKTETEEVKSSTDTETDTEEEIENSGFVAQTDEERRLSKEKEIHDMFIKFVITMCLAIPLFYVAMGPMIPSPLGPWPLPDIISPDTHLLNYALIQIVLVVPIMIIGKHFYINGTKAILSGSPNMDTLVALGTAASFVYSLYTTFQIANGTVDHAHHHQLYFESAGIIIALVSLGKYFETKSKGKTSEAIKKLIGLQPNTAIIETEDGEKEVHIDTIKKGDIVIVKPGEKIPSDGTVVYGTTYVDESMITGESVPVAKKEGDSVTGASLNKNGFVKIRIEKTGENTVLSQIIRLVEDAQSRKAPIAKLADTVAGYFVPAVMTVAIVSALLWYFVGGKDLVFCLTIFVSVLVIACPCTLGLATPTAIMAGTGKGAENGILIKGGDSLESAYKIDTVVFDKTGTITEGKPEVTDLILLDGSDFEKDDVLGFAASAEKVSEHPLGEAIVRHAEEKELEIFETKNFENIPGKGIKAMINGNNVAIGNKKLIASENVELKDAEEKATTLSSQGKTPMYIAINGKLQAVIGVADVVKETSREAIEKLHEMNIKTVMLTGDNAKTAEAIAKNVGIDTVVSDVLPEEKAKVIENLQKEGKFIAMVGDGINDAPALAKADIGIAIGNGTDIAIESADIVLMRNSILDVPKAIRLSRETIKNIKQNLFWAFGYNTVGIPVAAGLLYIFGGPLLNPMIGAAAMSLSSVSVVSNALRLKTIKL</sequence>
<dbReference type="Gene3D" id="2.70.150.10">
    <property type="entry name" value="Calcium-transporting ATPase, cytoplasmic transduction domain A"/>
    <property type="match status" value="1"/>
</dbReference>
<evidence type="ECO:0000256" key="19">
    <source>
        <dbReference type="ARBA" id="ARBA00029719"/>
    </source>
</evidence>
<dbReference type="Gene3D" id="3.30.70.100">
    <property type="match status" value="2"/>
</dbReference>
<evidence type="ECO:0000256" key="16">
    <source>
        <dbReference type="ARBA" id="ARBA00023008"/>
    </source>
</evidence>
<dbReference type="InterPro" id="IPR036412">
    <property type="entry name" value="HAD-like_sf"/>
</dbReference>
<dbReference type="InterPro" id="IPR001757">
    <property type="entry name" value="P_typ_ATPase"/>
</dbReference>
<dbReference type="NCBIfam" id="TIGR01494">
    <property type="entry name" value="ATPase_P-type"/>
    <property type="match status" value="1"/>
</dbReference>
<dbReference type="PRINTS" id="PR00119">
    <property type="entry name" value="CATATPASE"/>
</dbReference>
<accession>B6FXA6</accession>
<comment type="subcellular location">
    <subcellularLocation>
        <location evidence="1">Cell membrane</location>
        <topology evidence="1">Multi-pass membrane protein</topology>
    </subcellularLocation>
</comment>
<dbReference type="SUPFAM" id="SSF55008">
    <property type="entry name" value="HMA, heavy metal-associated domain"/>
    <property type="match status" value="2"/>
</dbReference>
<evidence type="ECO:0000256" key="18">
    <source>
        <dbReference type="ARBA" id="ARBA00023136"/>
    </source>
</evidence>
<dbReference type="eggNOG" id="COG2217">
    <property type="taxonomic scope" value="Bacteria"/>
</dbReference>
<dbReference type="InterPro" id="IPR023299">
    <property type="entry name" value="ATPase_P-typ_cyto_dom_N"/>
</dbReference>
<evidence type="ECO:0000256" key="22">
    <source>
        <dbReference type="RuleBase" id="RU362081"/>
    </source>
</evidence>
<evidence type="ECO:0000259" key="23">
    <source>
        <dbReference type="PROSITE" id="PS50846"/>
    </source>
</evidence>
<evidence type="ECO:0000256" key="7">
    <source>
        <dbReference type="ARBA" id="ARBA00022692"/>
    </source>
</evidence>
<dbReference type="GO" id="GO:0055070">
    <property type="term" value="P:copper ion homeostasis"/>
    <property type="evidence" value="ECO:0007669"/>
    <property type="project" value="TreeGrafter"/>
</dbReference>
<dbReference type="SUPFAM" id="SSF81665">
    <property type="entry name" value="Calcium ATPase, transmembrane domain M"/>
    <property type="match status" value="1"/>
</dbReference>
<dbReference type="Pfam" id="PF00702">
    <property type="entry name" value="Hydrolase"/>
    <property type="match status" value="1"/>
</dbReference>
<dbReference type="FunFam" id="2.70.150.10:FF:000002">
    <property type="entry name" value="Copper-transporting ATPase 1, putative"/>
    <property type="match status" value="1"/>
</dbReference>
<dbReference type="SFLD" id="SFLDG00002">
    <property type="entry name" value="C1.7:_P-type_atpase_like"/>
    <property type="match status" value="1"/>
</dbReference>
<dbReference type="EMBL" id="ABWP01000016">
    <property type="protein sequence ID" value="EEA85873.1"/>
    <property type="molecule type" value="Genomic_DNA"/>
</dbReference>
<dbReference type="InterPro" id="IPR006121">
    <property type="entry name" value="HMA_dom"/>
</dbReference>
<keyword evidence="16" id="KW-0186">Copper</keyword>
<name>B6FXA6_PEPHT</name>
<dbReference type="SFLD" id="SFLDS00003">
    <property type="entry name" value="Haloacid_Dehalogenase"/>
    <property type="match status" value="1"/>
</dbReference>
<dbReference type="InterPro" id="IPR036163">
    <property type="entry name" value="HMA_dom_sf"/>
</dbReference>
<reference evidence="24 25" key="1">
    <citation type="submission" date="2008-09" db="EMBL/GenBank/DDBJ databases">
        <authorList>
            <person name="Fulton L."/>
            <person name="Clifton S."/>
            <person name="Fulton B."/>
            <person name="Xu J."/>
            <person name="Minx P."/>
            <person name="Pepin K.H."/>
            <person name="Johnson M."/>
            <person name="Thiruvilangam P."/>
            <person name="Bhonagiri V."/>
            <person name="Nash W.E."/>
            <person name="Mardis E.R."/>
            <person name="Wilson R.K."/>
        </authorList>
    </citation>
    <scope>NUCLEOTIDE SEQUENCE [LARGE SCALE GENOMIC DNA]</scope>
    <source>
        <strain evidence="24 25">DSM 13275</strain>
    </source>
</reference>
<dbReference type="NCBIfam" id="TIGR00003">
    <property type="entry name" value="copper ion binding protein"/>
    <property type="match status" value="1"/>
</dbReference>
<evidence type="ECO:0000256" key="9">
    <source>
        <dbReference type="ARBA" id="ARBA00022737"/>
    </source>
</evidence>
<dbReference type="GO" id="GO:0016887">
    <property type="term" value="F:ATP hydrolysis activity"/>
    <property type="evidence" value="ECO:0007669"/>
    <property type="project" value="InterPro"/>
</dbReference>
<keyword evidence="17" id="KW-0406">Ion transport</keyword>
<organism evidence="24 25">
    <name type="scientific">Peptacetobacter hiranonis (strain DSM 13275 / JCM 10541 / KCTC 15199 / TO-931)</name>
    <name type="common">Clostridium hiranonis</name>
    <dbReference type="NCBI Taxonomy" id="500633"/>
    <lineage>
        <taxon>Bacteria</taxon>
        <taxon>Bacillati</taxon>
        <taxon>Bacillota</taxon>
        <taxon>Clostridia</taxon>
        <taxon>Peptostreptococcales</taxon>
        <taxon>Peptostreptococcaceae</taxon>
        <taxon>Peptacetobacter</taxon>
    </lineage>
</organism>
<dbReference type="Pfam" id="PF00403">
    <property type="entry name" value="HMA"/>
    <property type="match status" value="2"/>
</dbReference>
<keyword evidence="10 22" id="KW-0547">Nucleotide-binding</keyword>
<dbReference type="PROSITE" id="PS00154">
    <property type="entry name" value="ATPASE_E1_E2"/>
    <property type="match status" value="1"/>
</dbReference>
<dbReference type="GO" id="GO:0005886">
    <property type="term" value="C:plasma membrane"/>
    <property type="evidence" value="ECO:0007669"/>
    <property type="project" value="UniProtKB-SubCell"/>
</dbReference>
<dbReference type="CDD" id="cd00371">
    <property type="entry name" value="HMA"/>
    <property type="match status" value="2"/>
</dbReference>
<dbReference type="Pfam" id="PF00122">
    <property type="entry name" value="E1-E2_ATPase"/>
    <property type="match status" value="1"/>
</dbReference>
<evidence type="ECO:0000256" key="15">
    <source>
        <dbReference type="ARBA" id="ARBA00022989"/>
    </source>
</evidence>
<dbReference type="InterPro" id="IPR059000">
    <property type="entry name" value="ATPase_P-type_domA"/>
</dbReference>
<dbReference type="PROSITE" id="PS50846">
    <property type="entry name" value="HMA_2"/>
    <property type="match status" value="2"/>
</dbReference>
<dbReference type="AlphaFoldDB" id="B6FXA6"/>
<dbReference type="GO" id="GO:0005507">
    <property type="term" value="F:copper ion binding"/>
    <property type="evidence" value="ECO:0007669"/>
    <property type="project" value="InterPro"/>
</dbReference>
<gene>
    <name evidence="24" type="ORF">CLOHIR_00505</name>
</gene>
<keyword evidence="18 22" id="KW-0472">Membrane</keyword>
<keyword evidence="7 22" id="KW-0812">Transmembrane</keyword>
<dbReference type="InterPro" id="IPR023214">
    <property type="entry name" value="HAD_sf"/>
</dbReference>
<evidence type="ECO:0000256" key="5">
    <source>
        <dbReference type="ARBA" id="ARBA00022448"/>
    </source>
</evidence>
<dbReference type="InterPro" id="IPR006122">
    <property type="entry name" value="HMA_Cu_ion-bd"/>
</dbReference>
<keyword evidence="13" id="KW-0460">Magnesium</keyword>
<keyword evidence="5" id="KW-0813">Transport</keyword>
<dbReference type="InterPro" id="IPR008250">
    <property type="entry name" value="ATPase_P-typ_transduc_dom_A_sf"/>
</dbReference>
<evidence type="ECO:0000256" key="14">
    <source>
        <dbReference type="ARBA" id="ARBA00022967"/>
    </source>
</evidence>
<reference evidence="24 25" key="2">
    <citation type="submission" date="2008-10" db="EMBL/GenBank/DDBJ databases">
        <title>Draft genome sequence of Clostridium hiranonis (DSM 13275).</title>
        <authorList>
            <person name="Sudarsanam P."/>
            <person name="Ley R."/>
            <person name="Guruge J."/>
            <person name="Turnbaugh P.J."/>
            <person name="Mahowald M."/>
            <person name="Liep D."/>
            <person name="Gordon J."/>
        </authorList>
    </citation>
    <scope>NUCLEOTIDE SEQUENCE [LARGE SCALE GENOMIC DNA]</scope>
    <source>
        <strain evidence="24 25">DSM 13275</strain>
    </source>
</reference>
<keyword evidence="15 22" id="KW-1133">Transmembrane helix</keyword>
<evidence type="ECO:0000313" key="24">
    <source>
        <dbReference type="EMBL" id="EEA85873.1"/>
    </source>
</evidence>
<dbReference type="Proteomes" id="UP000003178">
    <property type="component" value="Unassembled WGS sequence"/>
</dbReference>
<dbReference type="PRINTS" id="PR00120">
    <property type="entry name" value="HATPASE"/>
</dbReference>
<dbReference type="PANTHER" id="PTHR43520:SF8">
    <property type="entry name" value="P-TYPE CU(+) TRANSPORTER"/>
    <property type="match status" value="1"/>
</dbReference>
<protein>
    <recommendedName>
        <fullName evidence="4">Copper-exporting P-type ATPase</fullName>
        <ecNumber evidence="3">7.2.2.8</ecNumber>
    </recommendedName>
    <alternativeName>
        <fullName evidence="19">Copper-exporting P-type ATPase A</fullName>
    </alternativeName>
    <alternativeName>
        <fullName evidence="20">Cu(+)-exporting ATPase</fullName>
    </alternativeName>
</protein>
<dbReference type="InterPro" id="IPR044492">
    <property type="entry name" value="P_typ_ATPase_HD_dom"/>
</dbReference>
<keyword evidence="8 22" id="KW-0479">Metal-binding</keyword>
<evidence type="ECO:0000256" key="17">
    <source>
        <dbReference type="ARBA" id="ARBA00023065"/>
    </source>
</evidence>
<dbReference type="GO" id="GO:0140581">
    <property type="term" value="F:P-type monovalent copper transporter activity"/>
    <property type="evidence" value="ECO:0007669"/>
    <property type="project" value="UniProtKB-EC"/>
</dbReference>
<feature type="transmembrane region" description="Helical" evidence="22">
    <location>
        <begin position="325"/>
        <end position="343"/>
    </location>
</feature>
<feature type="transmembrane region" description="Helical" evidence="22">
    <location>
        <begin position="822"/>
        <end position="844"/>
    </location>
</feature>
<keyword evidence="14" id="KW-1278">Translocase</keyword>
<evidence type="ECO:0000256" key="12">
    <source>
        <dbReference type="ARBA" id="ARBA00022840"/>
    </source>
</evidence>
<dbReference type="CDD" id="cd02094">
    <property type="entry name" value="P-type_ATPase_Cu-like"/>
    <property type="match status" value="1"/>
</dbReference>
<keyword evidence="24" id="KW-0378">Hydrolase</keyword>
<dbReference type="NCBIfam" id="TIGR01511">
    <property type="entry name" value="ATPase-IB1_Cu"/>
    <property type="match status" value="1"/>
</dbReference>
<feature type="domain" description="HMA" evidence="23">
    <location>
        <begin position="14"/>
        <end position="80"/>
    </location>
</feature>
<dbReference type="STRING" id="500633.CLOHIR_00505"/>
<evidence type="ECO:0000256" key="3">
    <source>
        <dbReference type="ARBA" id="ARBA00012517"/>
    </source>
</evidence>
<feature type="transmembrane region" description="Helical" evidence="22">
    <location>
        <begin position="504"/>
        <end position="527"/>
    </location>
</feature>